<protein>
    <submittedName>
        <fullName evidence="2">Uncharacterized protein</fullName>
    </submittedName>
</protein>
<proteinExistence type="predicted"/>
<dbReference type="EMBL" id="CAXLJM020000013">
    <property type="protein sequence ID" value="CAL8079517.1"/>
    <property type="molecule type" value="Genomic_DNA"/>
</dbReference>
<feature type="coiled-coil region" evidence="1">
    <location>
        <begin position="109"/>
        <end position="139"/>
    </location>
</feature>
<reference evidence="2 3" key="1">
    <citation type="submission" date="2024-08" db="EMBL/GenBank/DDBJ databases">
        <authorList>
            <person name="Cucini C."/>
            <person name="Frati F."/>
        </authorList>
    </citation>
    <scope>NUCLEOTIDE SEQUENCE [LARGE SCALE GENOMIC DNA]</scope>
</reference>
<organism evidence="2 3">
    <name type="scientific">Orchesella dallaii</name>
    <dbReference type="NCBI Taxonomy" id="48710"/>
    <lineage>
        <taxon>Eukaryota</taxon>
        <taxon>Metazoa</taxon>
        <taxon>Ecdysozoa</taxon>
        <taxon>Arthropoda</taxon>
        <taxon>Hexapoda</taxon>
        <taxon>Collembola</taxon>
        <taxon>Entomobryomorpha</taxon>
        <taxon>Entomobryoidea</taxon>
        <taxon>Orchesellidae</taxon>
        <taxon>Orchesellinae</taxon>
        <taxon>Orchesella</taxon>
    </lineage>
</organism>
<sequence>MANNLDLLKNMVIKEVQEVYKMRINLIQENTRMKRREIEYLKLAQQLESTFPNMRVQVLNIAVKIRFSNFEYMDERFSSKLDAEKLKADQIESEMSKLVKPGIDFVVFAEKAQAIMSMLQDQRKILEKLEKEWDVLKIEMEREIDWCCSQVQTWLEGGK</sequence>
<evidence type="ECO:0000256" key="1">
    <source>
        <dbReference type="SAM" id="Coils"/>
    </source>
</evidence>
<dbReference type="Proteomes" id="UP001642540">
    <property type="component" value="Unassembled WGS sequence"/>
</dbReference>
<gene>
    <name evidence="2" type="ORF">ODALV1_LOCUS4387</name>
</gene>
<comment type="caution">
    <text evidence="2">The sequence shown here is derived from an EMBL/GenBank/DDBJ whole genome shotgun (WGS) entry which is preliminary data.</text>
</comment>
<keyword evidence="1" id="KW-0175">Coiled coil</keyword>
<keyword evidence="3" id="KW-1185">Reference proteome</keyword>
<name>A0ABP1PVS8_9HEXA</name>
<evidence type="ECO:0000313" key="2">
    <source>
        <dbReference type="EMBL" id="CAL8079517.1"/>
    </source>
</evidence>
<evidence type="ECO:0000313" key="3">
    <source>
        <dbReference type="Proteomes" id="UP001642540"/>
    </source>
</evidence>
<accession>A0ABP1PVS8</accession>